<gene>
    <name evidence="2" type="ORF">B0H16DRAFT_1800010</name>
</gene>
<accession>A0AAD7JGK8</accession>
<sequence length="975" mass="107713">MPPTAAEFERNKISLLRILTFLDDLNGTFKTPFVASISATALASIQIVENAKKNQEECFVLIAAVHRVLSGVLNHLTKPDAAESLRPATLSELGVFNETLRKIYTFVEVQDGNQTDITFTPEEAETLLKDCHSGLTRALEAFKIDDDPPSDKELNSLQKKVLQIIESSGTGSEKPGMDDLAPPKPEIFYGRESELQQIVTALAHDSPKVGILGEPGMGKTTLAKVVLQHPDICAKFERRIFVEAQSASSSVELAALIGLRVSLRTGGDPTKAVVDHFSRGPPTLLVVDGLENRSGGKLGEFLSLLAVLADMDRLAVVVTMDGSENLGWTELRLAPFSDDASRRLFVAIAGDSHNEEIQQILKLTRNNPLAVDLLAHLVLHEGFSDVLTRLKAENSPILPDGQPPNLDDCIAFCASSPRINPNAKDLLSSLSAFPDGLFQVELTRSNAPIQDILGCVATLKAASLVHETWNKRLACPATIRSHIQKRSSPSLPLVRSLRNYFQALLDLHHRYDGEDMVAVVDQITPNLGNLHHILDRALDTDPEDLPSTLRCILALNAFMRVTERGNGPLMERVPSILSQLGNPALQVDFIVEILELELSPSMDMEPLVNQGKSIVQDLSNLRLEARFYRTAASHYFRFKRDIRNALTFTEKALSAARSCGDAAEQGRTLIDFAHIKLVMGDFTGTLIMALRLAAIAWSELGNYPRALLRLERAKTLAKMCGATSKRLTLKVMGDEGEIRFLKSEYAESHRVRTYIIQNTSAEDSPEMYARTHANIAAVGVRTGMPEEGICRHLDEARPIFKALQIPPAITYCEMVLADLELRKGNAAIVKEIFQEHPKLPLSDPGGIGFCLEQLADAARWPATEWESTAPVVYLVHALKMRDKLGIHKALLFLADIFIPANEATARNLIKTTLTWFTGMDVPHYNGKCLLRFGDLAELRGNRTQAEEHWQRARPLFERSSQVAEVVEIDRRLKGQ</sequence>
<dbReference type="InterPro" id="IPR036537">
    <property type="entry name" value="Adaptor_Cbl_N_dom_sf"/>
</dbReference>
<dbReference type="Pfam" id="PF00931">
    <property type="entry name" value="NB-ARC"/>
    <property type="match status" value="1"/>
</dbReference>
<dbReference type="EMBL" id="JARKIB010000028">
    <property type="protein sequence ID" value="KAJ7764419.1"/>
    <property type="molecule type" value="Genomic_DNA"/>
</dbReference>
<dbReference type="InterPro" id="IPR027417">
    <property type="entry name" value="P-loop_NTPase"/>
</dbReference>
<dbReference type="SUPFAM" id="SSF52540">
    <property type="entry name" value="P-loop containing nucleoside triphosphate hydrolases"/>
    <property type="match status" value="1"/>
</dbReference>
<dbReference type="Gene3D" id="1.25.40.10">
    <property type="entry name" value="Tetratricopeptide repeat domain"/>
    <property type="match status" value="1"/>
</dbReference>
<dbReference type="Gene3D" id="1.20.930.20">
    <property type="entry name" value="Adaptor protein Cbl, N-terminal domain"/>
    <property type="match status" value="1"/>
</dbReference>
<comment type="caution">
    <text evidence="2">The sequence shown here is derived from an EMBL/GenBank/DDBJ whole genome shotgun (WGS) entry which is preliminary data.</text>
</comment>
<reference evidence="2" key="1">
    <citation type="submission" date="2023-03" db="EMBL/GenBank/DDBJ databases">
        <title>Massive genome expansion in bonnet fungi (Mycena s.s.) driven by repeated elements and novel gene families across ecological guilds.</title>
        <authorList>
            <consortium name="Lawrence Berkeley National Laboratory"/>
            <person name="Harder C.B."/>
            <person name="Miyauchi S."/>
            <person name="Viragh M."/>
            <person name="Kuo A."/>
            <person name="Thoen E."/>
            <person name="Andreopoulos B."/>
            <person name="Lu D."/>
            <person name="Skrede I."/>
            <person name="Drula E."/>
            <person name="Henrissat B."/>
            <person name="Morin E."/>
            <person name="Kohler A."/>
            <person name="Barry K."/>
            <person name="LaButti K."/>
            <person name="Morin E."/>
            <person name="Salamov A."/>
            <person name="Lipzen A."/>
            <person name="Mereny Z."/>
            <person name="Hegedus B."/>
            <person name="Baldrian P."/>
            <person name="Stursova M."/>
            <person name="Weitz H."/>
            <person name="Taylor A."/>
            <person name="Grigoriev I.V."/>
            <person name="Nagy L.G."/>
            <person name="Martin F."/>
            <person name="Kauserud H."/>
        </authorList>
    </citation>
    <scope>NUCLEOTIDE SEQUENCE</scope>
    <source>
        <strain evidence="2">CBHHK182m</strain>
    </source>
</reference>
<keyword evidence="3" id="KW-1185">Reference proteome</keyword>
<dbReference type="InterPro" id="IPR011990">
    <property type="entry name" value="TPR-like_helical_dom_sf"/>
</dbReference>
<organism evidence="2 3">
    <name type="scientific">Mycena metata</name>
    <dbReference type="NCBI Taxonomy" id="1033252"/>
    <lineage>
        <taxon>Eukaryota</taxon>
        <taxon>Fungi</taxon>
        <taxon>Dikarya</taxon>
        <taxon>Basidiomycota</taxon>
        <taxon>Agaricomycotina</taxon>
        <taxon>Agaricomycetes</taxon>
        <taxon>Agaricomycetidae</taxon>
        <taxon>Agaricales</taxon>
        <taxon>Marasmiineae</taxon>
        <taxon>Mycenaceae</taxon>
        <taxon>Mycena</taxon>
    </lineage>
</organism>
<evidence type="ECO:0000259" key="1">
    <source>
        <dbReference type="Pfam" id="PF00931"/>
    </source>
</evidence>
<feature type="domain" description="NB-ARC" evidence="1">
    <location>
        <begin position="192"/>
        <end position="264"/>
    </location>
</feature>
<name>A0AAD7JGK8_9AGAR</name>
<dbReference type="InterPro" id="IPR002182">
    <property type="entry name" value="NB-ARC"/>
</dbReference>
<protein>
    <recommendedName>
        <fullName evidence="1">NB-ARC domain-containing protein</fullName>
    </recommendedName>
</protein>
<evidence type="ECO:0000313" key="3">
    <source>
        <dbReference type="Proteomes" id="UP001215598"/>
    </source>
</evidence>
<dbReference type="PANTHER" id="PTHR47691">
    <property type="entry name" value="REGULATOR-RELATED"/>
    <property type="match status" value="1"/>
</dbReference>
<dbReference type="Proteomes" id="UP001215598">
    <property type="component" value="Unassembled WGS sequence"/>
</dbReference>
<dbReference type="SUPFAM" id="SSF48452">
    <property type="entry name" value="TPR-like"/>
    <property type="match status" value="1"/>
</dbReference>
<dbReference type="AlphaFoldDB" id="A0AAD7JGK8"/>
<dbReference type="Gene3D" id="3.40.50.300">
    <property type="entry name" value="P-loop containing nucleotide triphosphate hydrolases"/>
    <property type="match status" value="1"/>
</dbReference>
<dbReference type="PANTHER" id="PTHR47691:SF3">
    <property type="entry name" value="HTH-TYPE TRANSCRIPTIONAL REGULATOR RV0890C-RELATED"/>
    <property type="match status" value="1"/>
</dbReference>
<evidence type="ECO:0000313" key="2">
    <source>
        <dbReference type="EMBL" id="KAJ7764419.1"/>
    </source>
</evidence>
<dbReference type="GO" id="GO:0007166">
    <property type="term" value="P:cell surface receptor signaling pathway"/>
    <property type="evidence" value="ECO:0007669"/>
    <property type="project" value="InterPro"/>
</dbReference>
<proteinExistence type="predicted"/>